<feature type="transmembrane region" description="Helical" evidence="1">
    <location>
        <begin position="6"/>
        <end position="26"/>
    </location>
</feature>
<proteinExistence type="predicted"/>
<organism evidence="2 3">
    <name type="scientific">Arcicella aurantiaca</name>
    <dbReference type="NCBI Taxonomy" id="591202"/>
    <lineage>
        <taxon>Bacteria</taxon>
        <taxon>Pseudomonadati</taxon>
        <taxon>Bacteroidota</taxon>
        <taxon>Cytophagia</taxon>
        <taxon>Cytophagales</taxon>
        <taxon>Flectobacillaceae</taxon>
        <taxon>Arcicella</taxon>
    </lineage>
</organism>
<comment type="caution">
    <text evidence="2">The sequence shown here is derived from an EMBL/GenBank/DDBJ whole genome shotgun (WGS) entry which is preliminary data.</text>
</comment>
<keyword evidence="3" id="KW-1185">Reference proteome</keyword>
<accession>A0A316DHM0</accession>
<gene>
    <name evidence="2" type="ORF">LV89_04918</name>
</gene>
<evidence type="ECO:0000313" key="2">
    <source>
        <dbReference type="EMBL" id="PWK16103.1"/>
    </source>
</evidence>
<sequence>MIKTFFKTLQIIIMVLVIAVFGYSLYERIQEKTSGMKGKLEEANKLFDSMRKRRKVQFIGDAKRGYIMFDNSNTTLYFKKLEDTNNIAYLLQKVDSILAIQQFNHIKKY</sequence>
<dbReference type="Proteomes" id="UP000245489">
    <property type="component" value="Unassembled WGS sequence"/>
</dbReference>
<keyword evidence="1" id="KW-1133">Transmembrane helix</keyword>
<evidence type="ECO:0000256" key="1">
    <source>
        <dbReference type="SAM" id="Phobius"/>
    </source>
</evidence>
<keyword evidence="1" id="KW-0472">Membrane</keyword>
<dbReference type="EMBL" id="QGGO01000052">
    <property type="protein sequence ID" value="PWK16103.1"/>
    <property type="molecule type" value="Genomic_DNA"/>
</dbReference>
<reference evidence="2 3" key="1">
    <citation type="submission" date="2018-05" db="EMBL/GenBank/DDBJ databases">
        <title>Genomic Encyclopedia of Archaeal and Bacterial Type Strains, Phase II (KMG-II): from individual species to whole genera.</title>
        <authorList>
            <person name="Goeker M."/>
        </authorList>
    </citation>
    <scope>NUCLEOTIDE SEQUENCE [LARGE SCALE GENOMIC DNA]</scope>
    <source>
        <strain evidence="2 3">DSM 22214</strain>
    </source>
</reference>
<protein>
    <submittedName>
        <fullName evidence="2">Uncharacterized protein</fullName>
    </submittedName>
</protein>
<dbReference type="AlphaFoldDB" id="A0A316DHM0"/>
<evidence type="ECO:0000313" key="3">
    <source>
        <dbReference type="Proteomes" id="UP000245489"/>
    </source>
</evidence>
<name>A0A316DHM0_9BACT</name>
<keyword evidence="1" id="KW-0812">Transmembrane</keyword>